<dbReference type="EMBL" id="JAAAJA010000439">
    <property type="protein sequence ID" value="KAG0253778.1"/>
    <property type="molecule type" value="Genomic_DNA"/>
</dbReference>
<organism evidence="2 3">
    <name type="scientific">Mortierella polycephala</name>
    <dbReference type="NCBI Taxonomy" id="41804"/>
    <lineage>
        <taxon>Eukaryota</taxon>
        <taxon>Fungi</taxon>
        <taxon>Fungi incertae sedis</taxon>
        <taxon>Mucoromycota</taxon>
        <taxon>Mortierellomycotina</taxon>
        <taxon>Mortierellomycetes</taxon>
        <taxon>Mortierellales</taxon>
        <taxon>Mortierellaceae</taxon>
        <taxon>Mortierella</taxon>
    </lineage>
</organism>
<evidence type="ECO:0000313" key="2">
    <source>
        <dbReference type="EMBL" id="KAG0253778.1"/>
    </source>
</evidence>
<comment type="caution">
    <text evidence="2">The sequence shown here is derived from an EMBL/GenBank/DDBJ whole genome shotgun (WGS) entry which is preliminary data.</text>
</comment>
<keyword evidence="3" id="KW-1185">Reference proteome</keyword>
<evidence type="ECO:0000313" key="3">
    <source>
        <dbReference type="Proteomes" id="UP000726737"/>
    </source>
</evidence>
<accession>A0A9P6PVD3</accession>
<dbReference type="Proteomes" id="UP000726737">
    <property type="component" value="Unassembled WGS sequence"/>
</dbReference>
<evidence type="ECO:0000256" key="1">
    <source>
        <dbReference type="SAM" id="MobiDB-lite"/>
    </source>
</evidence>
<dbReference type="OrthoDB" id="2448945at2759"/>
<name>A0A9P6PVD3_9FUNG</name>
<feature type="region of interest" description="Disordered" evidence="1">
    <location>
        <begin position="107"/>
        <end position="129"/>
    </location>
</feature>
<gene>
    <name evidence="2" type="ORF">BG011_006158</name>
</gene>
<proteinExistence type="predicted"/>
<dbReference type="AlphaFoldDB" id="A0A9P6PVD3"/>
<reference evidence="2" key="1">
    <citation type="journal article" date="2020" name="Fungal Divers.">
        <title>Resolving the Mortierellaceae phylogeny through synthesis of multi-gene phylogenetics and phylogenomics.</title>
        <authorList>
            <person name="Vandepol N."/>
            <person name="Liber J."/>
            <person name="Desiro A."/>
            <person name="Na H."/>
            <person name="Kennedy M."/>
            <person name="Barry K."/>
            <person name="Grigoriev I.V."/>
            <person name="Miller A.N."/>
            <person name="O'Donnell K."/>
            <person name="Stajich J.E."/>
            <person name="Bonito G."/>
        </authorList>
    </citation>
    <scope>NUCLEOTIDE SEQUENCE</scope>
    <source>
        <strain evidence="2">KOD948</strain>
    </source>
</reference>
<protein>
    <submittedName>
        <fullName evidence="2">Uncharacterized protein</fullName>
    </submittedName>
</protein>
<sequence length="129" mass="14484">MATISAPLQQFYSPVENRTATIVAQVDPTTGSAFVLWKHILSLFENITCVRAGGVDIKFMLDADYEEYIEIDQLQVQEGVLPFRIPFFEGGALDVIQVDSLAIASKSDPVEPHQENFSNSNRRWSHCDH</sequence>